<reference evidence="1" key="1">
    <citation type="submission" date="2018-09" db="EMBL/GenBank/DDBJ databases">
        <title>Common duck and Muscovy duck high density SNP chip.</title>
        <authorList>
            <person name="Vignal A."/>
            <person name="Thebault N."/>
            <person name="Warren W.C."/>
        </authorList>
    </citation>
    <scope>NUCLEOTIDE SEQUENCE [LARGE SCALE GENOMIC DNA]</scope>
</reference>
<dbReference type="AlphaFoldDB" id="A0A8C3B6V2"/>
<reference evidence="1" key="3">
    <citation type="submission" date="2025-09" db="UniProtKB">
        <authorList>
            <consortium name="Ensembl"/>
        </authorList>
    </citation>
    <scope>IDENTIFICATION</scope>
</reference>
<dbReference type="Ensembl" id="ENSCMMT00000000318.1">
    <property type="protein sequence ID" value="ENSCMMP00000000268.1"/>
    <property type="gene ID" value="ENSCMMG00000000218.1"/>
</dbReference>
<evidence type="ECO:0000313" key="1">
    <source>
        <dbReference type="Ensembl" id="ENSCMMP00000000268.1"/>
    </source>
</evidence>
<organism evidence="1 2">
    <name type="scientific">Cairina moschata</name>
    <name type="common">Muscovy duck</name>
    <dbReference type="NCBI Taxonomy" id="8855"/>
    <lineage>
        <taxon>Eukaryota</taxon>
        <taxon>Metazoa</taxon>
        <taxon>Chordata</taxon>
        <taxon>Craniata</taxon>
        <taxon>Vertebrata</taxon>
        <taxon>Euteleostomi</taxon>
        <taxon>Archelosauria</taxon>
        <taxon>Archosauria</taxon>
        <taxon>Dinosauria</taxon>
        <taxon>Saurischia</taxon>
        <taxon>Theropoda</taxon>
        <taxon>Coelurosauria</taxon>
        <taxon>Aves</taxon>
        <taxon>Neognathae</taxon>
        <taxon>Galloanserae</taxon>
        <taxon>Anseriformes</taxon>
        <taxon>Anatidae</taxon>
        <taxon>Anatinae</taxon>
        <taxon>Cairina</taxon>
    </lineage>
</organism>
<proteinExistence type="predicted"/>
<evidence type="ECO:0000313" key="2">
    <source>
        <dbReference type="Proteomes" id="UP000694556"/>
    </source>
</evidence>
<accession>A0A8C3B6V2</accession>
<protein>
    <submittedName>
        <fullName evidence="1">Uncharacterized protein</fullName>
    </submittedName>
</protein>
<reference evidence="1" key="2">
    <citation type="submission" date="2025-08" db="UniProtKB">
        <authorList>
            <consortium name="Ensembl"/>
        </authorList>
    </citation>
    <scope>IDENTIFICATION</scope>
</reference>
<name>A0A8C3B6V2_CAIMO</name>
<keyword evidence="2" id="KW-1185">Reference proteome</keyword>
<sequence length="68" mass="7661">MKIIYVVFAVFLMALMATPGKVARFGWVWLTIFWEGDQLLNHTGLDLDIHHLRGSSCELSPITVTGDK</sequence>
<dbReference type="Proteomes" id="UP000694556">
    <property type="component" value="Chromosome 3"/>
</dbReference>